<dbReference type="GO" id="GO:0005829">
    <property type="term" value="C:cytosol"/>
    <property type="evidence" value="ECO:0007669"/>
    <property type="project" value="TreeGrafter"/>
</dbReference>
<organism evidence="1 2">
    <name type="scientific">Gigaspora rosea</name>
    <dbReference type="NCBI Taxonomy" id="44941"/>
    <lineage>
        <taxon>Eukaryota</taxon>
        <taxon>Fungi</taxon>
        <taxon>Fungi incertae sedis</taxon>
        <taxon>Mucoromycota</taxon>
        <taxon>Glomeromycotina</taxon>
        <taxon>Glomeromycetes</taxon>
        <taxon>Diversisporales</taxon>
        <taxon>Gigasporaceae</taxon>
        <taxon>Gigaspora</taxon>
    </lineage>
</organism>
<keyword evidence="1" id="KW-0808">Transferase</keyword>
<evidence type="ECO:0000313" key="2">
    <source>
        <dbReference type="Proteomes" id="UP000266673"/>
    </source>
</evidence>
<dbReference type="Gene3D" id="3.40.50.2000">
    <property type="entry name" value="Glycogen Phosphorylase B"/>
    <property type="match status" value="1"/>
</dbReference>
<dbReference type="GO" id="GO:0005992">
    <property type="term" value="P:trehalose biosynthetic process"/>
    <property type="evidence" value="ECO:0007669"/>
    <property type="project" value="InterPro"/>
</dbReference>
<protein>
    <submittedName>
        <fullName evidence="1">Glycosyltransferase Family 20 protein</fullName>
    </submittedName>
</protein>
<name>A0A397VH19_9GLOM</name>
<evidence type="ECO:0000313" key="1">
    <source>
        <dbReference type="EMBL" id="RIB20587.1"/>
    </source>
</evidence>
<dbReference type="Proteomes" id="UP000266673">
    <property type="component" value="Unassembled WGS sequence"/>
</dbReference>
<sequence>MNLLLYQYISCQQENNGVQVLSELAGTAQYLDINLDKQFELAGIGLSAKHGCFYKHPKCLQMDKKALFINDYKKRTPSASIEEKEIGIIWHYHSSSEFGKFGLWQTLHLQANLTTIALA</sequence>
<dbReference type="GO" id="GO:0003825">
    <property type="term" value="F:alpha,alpha-trehalose-phosphate synthase (UDP-forming) activity"/>
    <property type="evidence" value="ECO:0007669"/>
    <property type="project" value="TreeGrafter"/>
</dbReference>
<proteinExistence type="predicted"/>
<dbReference type="GO" id="GO:0004805">
    <property type="term" value="F:trehalose-phosphatase activity"/>
    <property type="evidence" value="ECO:0007669"/>
    <property type="project" value="TreeGrafter"/>
</dbReference>
<comment type="caution">
    <text evidence="1">The sequence shown here is derived from an EMBL/GenBank/DDBJ whole genome shotgun (WGS) entry which is preliminary data.</text>
</comment>
<dbReference type="InterPro" id="IPR003337">
    <property type="entry name" value="Trehalose_PPase"/>
</dbReference>
<keyword evidence="2" id="KW-1185">Reference proteome</keyword>
<dbReference type="Pfam" id="PF02358">
    <property type="entry name" value="Trehalose_PPase"/>
    <property type="match status" value="1"/>
</dbReference>
<dbReference type="PANTHER" id="PTHR10788:SF106">
    <property type="entry name" value="BCDNA.GH08860"/>
    <property type="match status" value="1"/>
</dbReference>
<gene>
    <name evidence="1" type="ORF">C2G38_2178991</name>
</gene>
<dbReference type="STRING" id="44941.A0A397VH19"/>
<dbReference type="PANTHER" id="PTHR10788">
    <property type="entry name" value="TREHALOSE-6-PHOSPHATE SYNTHASE"/>
    <property type="match status" value="1"/>
</dbReference>
<dbReference type="EMBL" id="QKWP01000410">
    <property type="protein sequence ID" value="RIB20587.1"/>
    <property type="molecule type" value="Genomic_DNA"/>
</dbReference>
<dbReference type="AlphaFoldDB" id="A0A397VH19"/>
<reference evidence="1 2" key="1">
    <citation type="submission" date="2018-06" db="EMBL/GenBank/DDBJ databases">
        <title>Comparative genomics reveals the genomic features of Rhizophagus irregularis, R. cerebriforme, R. diaphanum and Gigaspora rosea, and their symbiotic lifestyle signature.</title>
        <authorList>
            <person name="Morin E."/>
            <person name="San Clemente H."/>
            <person name="Chen E.C.H."/>
            <person name="De La Providencia I."/>
            <person name="Hainaut M."/>
            <person name="Kuo A."/>
            <person name="Kohler A."/>
            <person name="Murat C."/>
            <person name="Tang N."/>
            <person name="Roy S."/>
            <person name="Loubradou J."/>
            <person name="Henrissat B."/>
            <person name="Grigoriev I.V."/>
            <person name="Corradi N."/>
            <person name="Roux C."/>
            <person name="Martin F.M."/>
        </authorList>
    </citation>
    <scope>NUCLEOTIDE SEQUENCE [LARGE SCALE GENOMIC DNA]</scope>
    <source>
        <strain evidence="1 2">DAOM 194757</strain>
    </source>
</reference>
<accession>A0A397VH19</accession>
<dbReference type="InterPro" id="IPR001830">
    <property type="entry name" value="Glyco_trans_20"/>
</dbReference>